<dbReference type="EMBL" id="JBFOLJ010000010">
    <property type="protein sequence ID" value="KAL2500338.1"/>
    <property type="molecule type" value="Genomic_DNA"/>
</dbReference>
<gene>
    <name evidence="2" type="ORF">Fot_34186</name>
</gene>
<evidence type="ECO:0000313" key="2">
    <source>
        <dbReference type="EMBL" id="KAL2500338.1"/>
    </source>
</evidence>
<sequence>MGDATCVYIRVKKIDSPNVVAAIGLMGYNNELSFSNWADISSCWTIWTIWKRIMLFSTGNGNETGPDESTLPCPRNPINIGAIRGPIVSPLKNKERILECSAAKYKIGRTENHKVPSTNLVPELRNEPEGEEQLSPNTQKRVTFDSNVTTYKHVLVEESTESLQWDNKSVEKEKEEGSKM</sequence>
<feature type="region of interest" description="Disordered" evidence="1">
    <location>
        <begin position="158"/>
        <end position="180"/>
    </location>
</feature>
<proteinExistence type="predicted"/>
<organism evidence="2 3">
    <name type="scientific">Forsythia ovata</name>
    <dbReference type="NCBI Taxonomy" id="205694"/>
    <lineage>
        <taxon>Eukaryota</taxon>
        <taxon>Viridiplantae</taxon>
        <taxon>Streptophyta</taxon>
        <taxon>Embryophyta</taxon>
        <taxon>Tracheophyta</taxon>
        <taxon>Spermatophyta</taxon>
        <taxon>Magnoliopsida</taxon>
        <taxon>eudicotyledons</taxon>
        <taxon>Gunneridae</taxon>
        <taxon>Pentapetalae</taxon>
        <taxon>asterids</taxon>
        <taxon>lamiids</taxon>
        <taxon>Lamiales</taxon>
        <taxon>Oleaceae</taxon>
        <taxon>Forsythieae</taxon>
        <taxon>Forsythia</taxon>
    </lineage>
</organism>
<accession>A0ABD1SIZ2</accession>
<evidence type="ECO:0000313" key="3">
    <source>
        <dbReference type="Proteomes" id="UP001604277"/>
    </source>
</evidence>
<reference evidence="3" key="1">
    <citation type="submission" date="2024-07" db="EMBL/GenBank/DDBJ databases">
        <title>Two chromosome-level genome assemblies of Korean endemic species Abeliophyllum distichum and Forsythia ovata (Oleaceae).</title>
        <authorList>
            <person name="Jang H."/>
        </authorList>
    </citation>
    <scope>NUCLEOTIDE SEQUENCE [LARGE SCALE GENOMIC DNA]</scope>
</reference>
<keyword evidence="3" id="KW-1185">Reference proteome</keyword>
<dbReference type="AlphaFoldDB" id="A0ABD1SIZ2"/>
<evidence type="ECO:0000256" key="1">
    <source>
        <dbReference type="SAM" id="MobiDB-lite"/>
    </source>
</evidence>
<dbReference type="Proteomes" id="UP001604277">
    <property type="component" value="Unassembled WGS sequence"/>
</dbReference>
<protein>
    <submittedName>
        <fullName evidence="2">Uncharacterized protein</fullName>
    </submittedName>
</protein>
<name>A0ABD1SIZ2_9LAMI</name>
<feature type="compositionally biased region" description="Basic and acidic residues" evidence="1">
    <location>
        <begin position="168"/>
        <end position="180"/>
    </location>
</feature>
<comment type="caution">
    <text evidence="2">The sequence shown here is derived from an EMBL/GenBank/DDBJ whole genome shotgun (WGS) entry which is preliminary data.</text>
</comment>